<reference evidence="3" key="1">
    <citation type="submission" date="2017-06" db="EMBL/GenBank/DDBJ databases">
        <title>Genome analysis of Fimbriiglobus ruber SP5, the first member of the order Planctomycetales with confirmed chitinolytic capability.</title>
        <authorList>
            <person name="Ravin N.V."/>
            <person name="Rakitin A.L."/>
            <person name="Ivanova A.A."/>
            <person name="Beletsky A.V."/>
            <person name="Kulichevskaya I.S."/>
            <person name="Mardanov A.V."/>
            <person name="Dedysh S.N."/>
        </authorList>
    </citation>
    <scope>NUCLEOTIDE SEQUENCE [LARGE SCALE GENOMIC DNA]</scope>
    <source>
        <strain evidence="3">SP5</strain>
    </source>
</reference>
<keyword evidence="3" id="KW-1185">Reference proteome</keyword>
<name>A0A225DDN4_9BACT</name>
<dbReference type="Proteomes" id="UP000214646">
    <property type="component" value="Unassembled WGS sequence"/>
</dbReference>
<sequence length="50" mass="5176">MVRDRKPAGHTPAPAGASSGPGRNGNGVPGERTFGDRKPPLCEWHAGIVI</sequence>
<accession>A0A225DDN4</accession>
<protein>
    <submittedName>
        <fullName evidence="2">Uncharacterized protein</fullName>
    </submittedName>
</protein>
<proteinExistence type="predicted"/>
<gene>
    <name evidence="2" type="ORF">FRUB_10198</name>
</gene>
<evidence type="ECO:0000313" key="2">
    <source>
        <dbReference type="EMBL" id="OWK34227.1"/>
    </source>
</evidence>
<organism evidence="2 3">
    <name type="scientific">Fimbriiglobus ruber</name>
    <dbReference type="NCBI Taxonomy" id="1908690"/>
    <lineage>
        <taxon>Bacteria</taxon>
        <taxon>Pseudomonadati</taxon>
        <taxon>Planctomycetota</taxon>
        <taxon>Planctomycetia</taxon>
        <taxon>Gemmatales</taxon>
        <taxon>Gemmataceae</taxon>
        <taxon>Fimbriiglobus</taxon>
    </lineage>
</organism>
<evidence type="ECO:0000256" key="1">
    <source>
        <dbReference type="SAM" id="MobiDB-lite"/>
    </source>
</evidence>
<evidence type="ECO:0000313" key="3">
    <source>
        <dbReference type="Proteomes" id="UP000214646"/>
    </source>
</evidence>
<comment type="caution">
    <text evidence="2">The sequence shown here is derived from an EMBL/GenBank/DDBJ whole genome shotgun (WGS) entry which is preliminary data.</text>
</comment>
<dbReference type="EMBL" id="NIDE01000020">
    <property type="protein sequence ID" value="OWK34227.1"/>
    <property type="molecule type" value="Genomic_DNA"/>
</dbReference>
<feature type="region of interest" description="Disordered" evidence="1">
    <location>
        <begin position="1"/>
        <end position="40"/>
    </location>
</feature>
<dbReference type="AlphaFoldDB" id="A0A225DDN4"/>